<dbReference type="PANTHER" id="PTHR19211">
    <property type="entry name" value="ATP-BINDING TRANSPORT PROTEIN-RELATED"/>
    <property type="match status" value="1"/>
</dbReference>
<evidence type="ECO:0000313" key="8">
    <source>
        <dbReference type="Proteomes" id="UP000630594"/>
    </source>
</evidence>
<dbReference type="EMBL" id="BMCK01000001">
    <property type="protein sequence ID" value="GGD10160.1"/>
    <property type="molecule type" value="Genomic_DNA"/>
</dbReference>
<dbReference type="FunFam" id="3.40.50.300:FF:000011">
    <property type="entry name" value="Putative ABC transporter ATP-binding component"/>
    <property type="match status" value="1"/>
</dbReference>
<evidence type="ECO:0000256" key="2">
    <source>
        <dbReference type="ARBA" id="ARBA00022741"/>
    </source>
</evidence>
<dbReference type="EMBL" id="CP038462">
    <property type="protein sequence ID" value="QCC76100.1"/>
    <property type="molecule type" value="Genomic_DNA"/>
</dbReference>
<reference evidence="6 7" key="1">
    <citation type="journal article" date="2008" name="Int. J. Syst. Evol. Microbiol.">
        <title>Nocardioides daphniae sp. nov., isolated from Daphnia cucullata (Crustacea: Cladocera).</title>
        <authorList>
            <person name="Toth E.M."/>
            <person name="Keki Z."/>
            <person name="Homonnay Z.G."/>
            <person name="Borsodi A.K."/>
            <person name="Marialigeti K."/>
            <person name="Schumann P."/>
        </authorList>
    </citation>
    <scope>NUCLEOTIDE SEQUENCE [LARGE SCALE GENOMIC DNA]</scope>
    <source>
        <strain evidence="6 7">JCM 16608</strain>
    </source>
</reference>
<organism evidence="6 7">
    <name type="scientific">Nocardioides daphniae</name>
    <dbReference type="NCBI Taxonomy" id="402297"/>
    <lineage>
        <taxon>Bacteria</taxon>
        <taxon>Bacillati</taxon>
        <taxon>Actinomycetota</taxon>
        <taxon>Actinomycetes</taxon>
        <taxon>Propionibacteriales</taxon>
        <taxon>Nocardioidaceae</taxon>
        <taxon>Nocardioides</taxon>
    </lineage>
</organism>
<dbReference type="GO" id="GO:0005524">
    <property type="term" value="F:ATP binding"/>
    <property type="evidence" value="ECO:0007669"/>
    <property type="project" value="UniProtKB-KW"/>
</dbReference>
<accession>A0A4P7U7N2</accession>
<dbReference type="AlphaFoldDB" id="A0A4P7U7N2"/>
<dbReference type="Proteomes" id="UP000297025">
    <property type="component" value="Chromosome"/>
</dbReference>
<dbReference type="RefSeq" id="WP_135831149.1">
    <property type="nucleotide sequence ID" value="NZ_BMCK01000001.1"/>
</dbReference>
<dbReference type="InterPro" id="IPR027417">
    <property type="entry name" value="P-loop_NTPase"/>
</dbReference>
<reference evidence="8" key="3">
    <citation type="journal article" date="2019" name="Int. J. Syst. Evol. Microbiol.">
        <title>The Global Catalogue of Microorganisms (GCM) 10K type strain sequencing project: providing services to taxonomists for standard genome sequencing and annotation.</title>
        <authorList>
            <consortium name="The Broad Institute Genomics Platform"/>
            <consortium name="The Broad Institute Genome Sequencing Center for Infectious Disease"/>
            <person name="Wu L."/>
            <person name="Ma J."/>
        </authorList>
    </citation>
    <scope>NUCLEOTIDE SEQUENCE [LARGE SCALE GENOMIC DNA]</scope>
    <source>
        <strain evidence="8">CCM 7403</strain>
    </source>
</reference>
<reference evidence="5" key="5">
    <citation type="submission" date="2024-05" db="EMBL/GenBank/DDBJ databases">
        <authorList>
            <person name="Sun Q."/>
            <person name="Sedlacek I."/>
        </authorList>
    </citation>
    <scope>NUCLEOTIDE SEQUENCE</scope>
    <source>
        <strain evidence="5">CCM 7403</strain>
    </source>
</reference>
<gene>
    <name evidence="6" type="ORF">E2C04_00820</name>
    <name evidence="5" type="ORF">GCM10007231_06220</name>
</gene>
<dbReference type="PANTHER" id="PTHR19211:SF69">
    <property type="entry name" value="ATP-BINDING PROTEIN UUP"/>
    <property type="match status" value="1"/>
</dbReference>
<dbReference type="InterPro" id="IPR050611">
    <property type="entry name" value="ABCF"/>
</dbReference>
<dbReference type="GO" id="GO:0016887">
    <property type="term" value="F:ATP hydrolysis activity"/>
    <property type="evidence" value="ECO:0007669"/>
    <property type="project" value="InterPro"/>
</dbReference>
<dbReference type="InterPro" id="IPR003593">
    <property type="entry name" value="AAA+_ATPase"/>
</dbReference>
<protein>
    <submittedName>
        <fullName evidence="5">ABC transporter ATP-binding protein</fullName>
    </submittedName>
    <submittedName>
        <fullName evidence="6">ABC-F family ATP-binding cassette domain-containing protein</fullName>
    </submittedName>
</protein>
<reference evidence="5" key="2">
    <citation type="journal article" date="2014" name="Int. J. Syst. Evol. Microbiol.">
        <title>Complete genome of a new Firmicutes species belonging to the dominant human colonic microbiota ('Ruminococcus bicirculans') reveals two chromosomes and a selective capacity to utilize plant glucans.</title>
        <authorList>
            <consortium name="NISC Comparative Sequencing Program"/>
            <person name="Wegmann U."/>
            <person name="Louis P."/>
            <person name="Goesmann A."/>
            <person name="Henrissat B."/>
            <person name="Duncan S.H."/>
            <person name="Flint H.J."/>
        </authorList>
    </citation>
    <scope>NUCLEOTIDE SEQUENCE</scope>
    <source>
        <strain evidence="5">CCM 7403</strain>
    </source>
</reference>
<evidence type="ECO:0000313" key="5">
    <source>
        <dbReference type="EMBL" id="GGD10160.1"/>
    </source>
</evidence>
<keyword evidence="2" id="KW-0547">Nucleotide-binding</keyword>
<dbReference type="SMART" id="SM00382">
    <property type="entry name" value="AAA"/>
    <property type="match status" value="2"/>
</dbReference>
<feature type="domain" description="ABC transporter" evidence="4">
    <location>
        <begin position="317"/>
        <end position="538"/>
    </location>
</feature>
<evidence type="ECO:0000313" key="7">
    <source>
        <dbReference type="Proteomes" id="UP000297025"/>
    </source>
</evidence>
<proteinExistence type="predicted"/>
<reference evidence="6" key="4">
    <citation type="submission" date="2019-03" db="EMBL/GenBank/DDBJ databases">
        <authorList>
            <person name="Huang Y."/>
        </authorList>
    </citation>
    <scope>NUCLEOTIDE SEQUENCE</scope>
    <source>
        <strain evidence="6">JCM 16608</strain>
    </source>
</reference>
<dbReference type="PROSITE" id="PS50893">
    <property type="entry name" value="ABC_TRANSPORTER_2"/>
    <property type="match status" value="2"/>
</dbReference>
<feature type="domain" description="ABC transporter" evidence="4">
    <location>
        <begin position="4"/>
        <end position="278"/>
    </location>
</feature>
<sequence>MGHVDVAHLEYVLPDGRLLLGDVSFRVGEGSVVALVGPNGAGKTTLMRLIEGVLTPDSGTVTVSGGLAVMPQFVGSVRDGSTVRDLLVAVAPERIRAAAAAVDAAEEALLHSDDEPTQMAYAQALSDWAEADGYDYENTWDMCTMAALGIPFHTAQHREAASLSGGEQKRVVLEALFRSPAEVLLLDEPDNYLDVPGKRWLEEQLRQTRKTVLLISHDRELLSEAAEKIVAVEPSPAGADVWVHGDGFASFHEARQQRFARFEELRRRWDEQHARLKKLVVSLQQAASVSHALASRYAAAQTRLKKFEEVGPPPEPPREQDITMRLKGGRTGVRAITVKDLELTGLMKPFDLEVFHGERVAVLGSNGSGKSHFLRLLAGDEVAPTGTWKLGARVVPGHFAQTHAYPELNGRTLLDILWAEHSLQRGPAMSSLRRYELEQQAEITFDRLSGGQKARVQILRLELGGATSLLLDEPTDNLDLESAEALQTALEAYEGTVLAVTHDRWFAKTFDRFLVFGSDGVVRETDGPVWDEGRVERAR</sequence>
<keyword evidence="3 6" id="KW-0067">ATP-binding</keyword>
<evidence type="ECO:0000259" key="4">
    <source>
        <dbReference type="PROSITE" id="PS50893"/>
    </source>
</evidence>
<evidence type="ECO:0000256" key="1">
    <source>
        <dbReference type="ARBA" id="ARBA00022737"/>
    </source>
</evidence>
<name>A0A4P7U7N2_9ACTN</name>
<keyword evidence="1" id="KW-0677">Repeat</keyword>
<dbReference type="Pfam" id="PF00005">
    <property type="entry name" value="ABC_tran"/>
    <property type="match status" value="2"/>
</dbReference>
<dbReference type="KEGG" id="ndp:E2C04_00820"/>
<dbReference type="SUPFAM" id="SSF52540">
    <property type="entry name" value="P-loop containing nucleoside triphosphate hydrolases"/>
    <property type="match status" value="2"/>
</dbReference>
<dbReference type="CDD" id="cd03221">
    <property type="entry name" value="ABCF_EF-3"/>
    <property type="match status" value="2"/>
</dbReference>
<evidence type="ECO:0000256" key="3">
    <source>
        <dbReference type="ARBA" id="ARBA00022840"/>
    </source>
</evidence>
<dbReference type="OrthoDB" id="5592724at2"/>
<dbReference type="InterPro" id="IPR003439">
    <property type="entry name" value="ABC_transporter-like_ATP-bd"/>
</dbReference>
<evidence type="ECO:0000313" key="6">
    <source>
        <dbReference type="EMBL" id="QCC76100.1"/>
    </source>
</evidence>
<keyword evidence="8" id="KW-1185">Reference proteome</keyword>
<dbReference type="Gene3D" id="3.40.50.300">
    <property type="entry name" value="P-loop containing nucleotide triphosphate hydrolases"/>
    <property type="match status" value="2"/>
</dbReference>
<dbReference type="Proteomes" id="UP000630594">
    <property type="component" value="Unassembled WGS sequence"/>
</dbReference>